<keyword evidence="4" id="KW-1133">Transmembrane helix</keyword>
<reference evidence="7 8" key="1">
    <citation type="submission" date="2022-05" db="EMBL/GenBank/DDBJ databases">
        <authorList>
            <consortium name="Genoscope - CEA"/>
            <person name="William W."/>
        </authorList>
    </citation>
    <scope>NUCLEOTIDE SEQUENCE [LARGE SCALE GENOMIC DNA]</scope>
</reference>
<dbReference type="CDD" id="cd00063">
    <property type="entry name" value="FN3"/>
    <property type="match status" value="1"/>
</dbReference>
<dbReference type="Pfam" id="PF13927">
    <property type="entry name" value="Ig_3"/>
    <property type="match status" value="2"/>
</dbReference>
<feature type="domain" description="Ig-like" evidence="5">
    <location>
        <begin position="67"/>
        <end position="122"/>
    </location>
</feature>
<feature type="domain" description="Ig-like" evidence="5">
    <location>
        <begin position="427"/>
        <end position="514"/>
    </location>
</feature>
<dbReference type="SMART" id="SM00060">
    <property type="entry name" value="FN3"/>
    <property type="match status" value="1"/>
</dbReference>
<keyword evidence="8" id="KW-1185">Reference proteome</keyword>
<evidence type="ECO:0000313" key="8">
    <source>
        <dbReference type="Proteomes" id="UP001159405"/>
    </source>
</evidence>
<evidence type="ECO:0000259" key="5">
    <source>
        <dbReference type="PROSITE" id="PS50835"/>
    </source>
</evidence>
<keyword evidence="1" id="KW-0677">Repeat</keyword>
<dbReference type="InterPro" id="IPR036116">
    <property type="entry name" value="FN3_sf"/>
</dbReference>
<dbReference type="Pfam" id="PF00041">
    <property type="entry name" value="fn3"/>
    <property type="match status" value="1"/>
</dbReference>
<dbReference type="SUPFAM" id="SSF48726">
    <property type="entry name" value="Immunoglobulin"/>
    <property type="match status" value="3"/>
</dbReference>
<evidence type="ECO:0000256" key="3">
    <source>
        <dbReference type="SAM" id="MobiDB-lite"/>
    </source>
</evidence>
<evidence type="ECO:0000256" key="2">
    <source>
        <dbReference type="ARBA" id="ARBA00023157"/>
    </source>
</evidence>
<dbReference type="PANTHER" id="PTHR44170:SF6">
    <property type="entry name" value="CONTACTIN"/>
    <property type="match status" value="1"/>
</dbReference>
<feature type="domain" description="Fibronectin type-III" evidence="6">
    <location>
        <begin position="258"/>
        <end position="349"/>
    </location>
</feature>
<dbReference type="Gene3D" id="2.60.40.10">
    <property type="entry name" value="Immunoglobulins"/>
    <property type="match status" value="4"/>
</dbReference>
<dbReference type="CDD" id="cd00037">
    <property type="entry name" value="CLECT"/>
    <property type="match status" value="1"/>
</dbReference>
<keyword evidence="4" id="KW-0812">Transmembrane</keyword>
<dbReference type="InterPro" id="IPR003599">
    <property type="entry name" value="Ig_sub"/>
</dbReference>
<dbReference type="InterPro" id="IPR016187">
    <property type="entry name" value="CTDL_fold"/>
</dbReference>
<dbReference type="InterPro" id="IPR036179">
    <property type="entry name" value="Ig-like_dom_sf"/>
</dbReference>
<proteinExistence type="predicted"/>
<dbReference type="PROSITE" id="PS50853">
    <property type="entry name" value="FN3"/>
    <property type="match status" value="1"/>
</dbReference>
<dbReference type="EMBL" id="CALNXK010000184">
    <property type="protein sequence ID" value="CAH3173785.1"/>
    <property type="molecule type" value="Genomic_DNA"/>
</dbReference>
<evidence type="ECO:0000256" key="4">
    <source>
        <dbReference type="SAM" id="Phobius"/>
    </source>
</evidence>
<dbReference type="PROSITE" id="PS50835">
    <property type="entry name" value="IG_LIKE"/>
    <property type="match status" value="3"/>
</dbReference>
<dbReference type="InterPro" id="IPR007110">
    <property type="entry name" value="Ig-like_dom"/>
</dbReference>
<dbReference type="SMART" id="SM00408">
    <property type="entry name" value="IGc2"/>
    <property type="match status" value="3"/>
</dbReference>
<feature type="region of interest" description="Disordered" evidence="3">
    <location>
        <begin position="574"/>
        <end position="611"/>
    </location>
</feature>
<organism evidence="7 8">
    <name type="scientific">Porites lobata</name>
    <dbReference type="NCBI Taxonomy" id="104759"/>
    <lineage>
        <taxon>Eukaryota</taxon>
        <taxon>Metazoa</taxon>
        <taxon>Cnidaria</taxon>
        <taxon>Anthozoa</taxon>
        <taxon>Hexacorallia</taxon>
        <taxon>Scleractinia</taxon>
        <taxon>Fungiina</taxon>
        <taxon>Poritidae</taxon>
        <taxon>Porites</taxon>
    </lineage>
</organism>
<protein>
    <submittedName>
        <fullName evidence="7">Uncharacterized protein</fullName>
    </submittedName>
</protein>
<feature type="domain" description="Ig-like" evidence="5">
    <location>
        <begin position="351"/>
        <end position="422"/>
    </location>
</feature>
<dbReference type="SUPFAM" id="SSF56436">
    <property type="entry name" value="C-type lectin-like"/>
    <property type="match status" value="1"/>
</dbReference>
<comment type="caution">
    <text evidence="7">The sequence shown here is derived from an EMBL/GenBank/DDBJ whole genome shotgun (WGS) entry which is preliminary data.</text>
</comment>
<name>A0ABN8R423_9CNID</name>
<dbReference type="CDD" id="cd00096">
    <property type="entry name" value="Ig"/>
    <property type="match status" value="2"/>
</dbReference>
<dbReference type="Gene3D" id="3.10.100.10">
    <property type="entry name" value="Mannose-Binding Protein A, subunit A"/>
    <property type="match status" value="1"/>
</dbReference>
<gene>
    <name evidence="7" type="ORF">PLOB_00014355</name>
</gene>
<keyword evidence="4" id="KW-0472">Membrane</keyword>
<evidence type="ECO:0000313" key="7">
    <source>
        <dbReference type="EMBL" id="CAH3173785.1"/>
    </source>
</evidence>
<evidence type="ECO:0000259" key="6">
    <source>
        <dbReference type="PROSITE" id="PS50853"/>
    </source>
</evidence>
<dbReference type="InterPro" id="IPR013783">
    <property type="entry name" value="Ig-like_fold"/>
</dbReference>
<dbReference type="Proteomes" id="UP001159405">
    <property type="component" value="Unassembled WGS sequence"/>
</dbReference>
<dbReference type="PANTHER" id="PTHR44170">
    <property type="entry name" value="PROTEIN SIDEKICK"/>
    <property type="match status" value="1"/>
</dbReference>
<dbReference type="SMART" id="SM00409">
    <property type="entry name" value="IG"/>
    <property type="match status" value="3"/>
</dbReference>
<dbReference type="SUPFAM" id="SSF49265">
    <property type="entry name" value="Fibronectin type III"/>
    <property type="match status" value="1"/>
</dbReference>
<feature type="transmembrane region" description="Helical" evidence="4">
    <location>
        <begin position="534"/>
        <end position="557"/>
    </location>
</feature>
<accession>A0ABN8R423</accession>
<sequence length="693" mass="77598">MSICSSIPEDHWGYTNSSLLESDLKVRKYHVMLFLRTCMSQKRMLFIYFISLGTSIWLSQEFTVYANQKLTLSCQPRDSPSSFVHWYKTNRSSTNEYEDYIFRGTSYTITNATEDDAGIYVCSGEEYGFYDIKKYMMVNVVVPGDPSCAQGWRRHKNSCYMYSPKHSNVIWSEANKYCNGSHAQLAQLPDNSDDLRFLSTLTKHRDQPRFWIAPPRDTREGYQKSRCPLFDNKKLGSRTTGDCAIKLPFICRRVLPSVPKDVIIEHTTSSSFQVGWSVPTLSSTEKPLVYNVELTTSYGSVISRRSTQQRSLVFSNLQSNTHYRIRVQAENSAGNGSSSYFTSLKTKDGPPVIVSSPPNGKVRAGRSITLKCNHQDIDWYKEGSAESLGNKSSLTIRNASAKDEGTYQCAVKNGPKTSQKVIVIEPPVITGITGFVINQPQKKELKERGNGDVFLLCETSNRHPLKYAWKKDGTPLTSQEDTLKISLKDDSVTGEYECQVSNSAGTACKSLVVSPMLNPADEEVFSLRRKNSTLAHFIVITVLSILLAVCCFLGVAFKSRIMCFRSKNTRKLTTHSSSSETTAIELAGPSREDDSPRLLQSSPSDVSQDHDDVFPYEVARARIESRGPYMSLYSVATQQTQANKPDYLNISPSNRNDSAANCMYAPLKYTQEANDKKIRPYANLDVAGANAGK</sequence>
<keyword evidence="2" id="KW-1015">Disulfide bond</keyword>
<dbReference type="InterPro" id="IPR003598">
    <property type="entry name" value="Ig_sub2"/>
</dbReference>
<dbReference type="InterPro" id="IPR016186">
    <property type="entry name" value="C-type_lectin-like/link_sf"/>
</dbReference>
<evidence type="ECO:0000256" key="1">
    <source>
        <dbReference type="ARBA" id="ARBA00022737"/>
    </source>
</evidence>
<dbReference type="InterPro" id="IPR003961">
    <property type="entry name" value="FN3_dom"/>
</dbReference>